<dbReference type="GO" id="GO:0051539">
    <property type="term" value="F:4 iron, 4 sulfur cluster binding"/>
    <property type="evidence" value="ECO:0007669"/>
    <property type="project" value="UniProtKB-KW"/>
</dbReference>
<evidence type="ECO:0000256" key="7">
    <source>
        <dbReference type="ARBA" id="ARBA00022982"/>
    </source>
</evidence>
<keyword evidence="10" id="KW-0535">Nitrogen fixation</keyword>
<comment type="cofactor">
    <cofactor evidence="1">
        <name>[4Fe-4S] cluster</name>
        <dbReference type="ChEBI" id="CHEBI:49883"/>
    </cofactor>
</comment>
<dbReference type="PANTHER" id="PTHR43687">
    <property type="entry name" value="ADENYLYLSULFATE REDUCTASE, BETA SUBUNIT"/>
    <property type="match status" value="1"/>
</dbReference>
<keyword evidence="6" id="KW-0677">Repeat</keyword>
<evidence type="ECO:0000256" key="2">
    <source>
        <dbReference type="ARBA" id="ARBA00003532"/>
    </source>
</evidence>
<keyword evidence="9" id="KW-0411">Iron-sulfur</keyword>
<evidence type="ECO:0000256" key="9">
    <source>
        <dbReference type="ARBA" id="ARBA00023014"/>
    </source>
</evidence>
<dbReference type="AlphaFoldDB" id="A0A2N8T6K2"/>
<dbReference type="EMBL" id="POUT01000003">
    <property type="protein sequence ID" value="PNG10312.1"/>
    <property type="molecule type" value="Genomic_DNA"/>
</dbReference>
<dbReference type="InterPro" id="IPR017900">
    <property type="entry name" value="4Fe4S_Fe_S_CS"/>
</dbReference>
<dbReference type="PROSITE" id="PS00198">
    <property type="entry name" value="4FE4S_FER_1"/>
    <property type="match status" value="2"/>
</dbReference>
<accession>A0A2N8T6K2</accession>
<keyword evidence="7" id="KW-0249">Electron transport</keyword>
<dbReference type="InterPro" id="IPR014283">
    <property type="entry name" value="FdIII_4_nif"/>
</dbReference>
<evidence type="ECO:0000256" key="8">
    <source>
        <dbReference type="ARBA" id="ARBA00023004"/>
    </source>
</evidence>
<sequence>MEAVITGRTRGGAEWVPQFVTAVDAQKCIGCGRCYKVCPRDVFELVERSGMVDEDDDLYDEDDEMMVMAIADGLDCIGCKACAAVCPKQCHTHQALAG</sequence>
<feature type="domain" description="4Fe-4S ferredoxin-type" evidence="12">
    <location>
        <begin position="19"/>
        <end position="48"/>
    </location>
</feature>
<evidence type="ECO:0000256" key="4">
    <source>
        <dbReference type="ARBA" id="ARBA00022485"/>
    </source>
</evidence>
<dbReference type="InterPro" id="IPR017896">
    <property type="entry name" value="4Fe4S_Fe-S-bd"/>
</dbReference>
<evidence type="ECO:0000313" key="13">
    <source>
        <dbReference type="EMBL" id="PNG10312.1"/>
    </source>
</evidence>
<keyword evidence="8" id="KW-0408">Iron</keyword>
<keyword evidence="5" id="KW-0479">Metal-binding</keyword>
<dbReference type="Pfam" id="PF12838">
    <property type="entry name" value="Fer4_7"/>
    <property type="match status" value="1"/>
</dbReference>
<keyword evidence="4" id="KW-0004">4Fe-4S</keyword>
<organism evidence="13 14">
    <name type="scientific">Stutzerimonas stutzeri</name>
    <name type="common">Pseudomonas stutzeri</name>
    <dbReference type="NCBI Taxonomy" id="316"/>
    <lineage>
        <taxon>Bacteria</taxon>
        <taxon>Pseudomonadati</taxon>
        <taxon>Pseudomonadota</taxon>
        <taxon>Gammaproteobacteria</taxon>
        <taxon>Pseudomonadales</taxon>
        <taxon>Pseudomonadaceae</taxon>
        <taxon>Stutzerimonas</taxon>
    </lineage>
</organism>
<feature type="domain" description="4Fe-4S ferredoxin-type" evidence="12">
    <location>
        <begin position="66"/>
        <end position="96"/>
    </location>
</feature>
<dbReference type="SUPFAM" id="SSF54862">
    <property type="entry name" value="4Fe-4S ferredoxins"/>
    <property type="match status" value="1"/>
</dbReference>
<evidence type="ECO:0000256" key="1">
    <source>
        <dbReference type="ARBA" id="ARBA00001966"/>
    </source>
</evidence>
<dbReference type="PROSITE" id="PS51379">
    <property type="entry name" value="4FE4S_FER_2"/>
    <property type="match status" value="2"/>
</dbReference>
<evidence type="ECO:0000256" key="11">
    <source>
        <dbReference type="ARBA" id="ARBA00030616"/>
    </source>
</evidence>
<dbReference type="RefSeq" id="WP_020307288.1">
    <property type="nucleotide sequence ID" value="NZ_BSTP01000008.1"/>
</dbReference>
<evidence type="ECO:0000259" key="12">
    <source>
        <dbReference type="PROSITE" id="PS51379"/>
    </source>
</evidence>
<dbReference type="Proteomes" id="UP000236023">
    <property type="component" value="Unassembled WGS sequence"/>
</dbReference>
<evidence type="ECO:0000256" key="10">
    <source>
        <dbReference type="ARBA" id="ARBA00023231"/>
    </source>
</evidence>
<evidence type="ECO:0000256" key="6">
    <source>
        <dbReference type="ARBA" id="ARBA00022737"/>
    </source>
</evidence>
<keyword evidence="3" id="KW-0813">Transport</keyword>
<evidence type="ECO:0000256" key="5">
    <source>
        <dbReference type="ARBA" id="ARBA00022723"/>
    </source>
</evidence>
<name>A0A2N8T6K2_STUST</name>
<dbReference type="Gene3D" id="3.30.70.20">
    <property type="match status" value="1"/>
</dbReference>
<comment type="function">
    <text evidence="2">Ferredoxins are iron-sulfur proteins that transfer electrons in a wide variety of metabolic reactions.</text>
</comment>
<gene>
    <name evidence="13" type="primary">fdxB</name>
    <name evidence="13" type="ORF">CXK94_09030</name>
</gene>
<comment type="caution">
    <text evidence="13">The sequence shown here is derived from an EMBL/GenBank/DDBJ whole genome shotgun (WGS) entry which is preliminary data.</text>
</comment>
<dbReference type="GO" id="GO:0046872">
    <property type="term" value="F:metal ion binding"/>
    <property type="evidence" value="ECO:0007669"/>
    <property type="project" value="UniProtKB-KW"/>
</dbReference>
<dbReference type="InterPro" id="IPR050572">
    <property type="entry name" value="Fe-S_Ferredoxin"/>
</dbReference>
<protein>
    <recommendedName>
        <fullName evidence="11">Ferredoxin III</fullName>
    </recommendedName>
</protein>
<evidence type="ECO:0000256" key="3">
    <source>
        <dbReference type="ARBA" id="ARBA00022448"/>
    </source>
</evidence>
<proteinExistence type="predicted"/>
<dbReference type="PANTHER" id="PTHR43687:SF1">
    <property type="entry name" value="FERREDOXIN III"/>
    <property type="match status" value="1"/>
</dbReference>
<evidence type="ECO:0000313" key="14">
    <source>
        <dbReference type="Proteomes" id="UP000236023"/>
    </source>
</evidence>
<dbReference type="NCBIfam" id="TIGR02936">
    <property type="entry name" value="fdxN_nitrog"/>
    <property type="match status" value="1"/>
</dbReference>
<reference evidence="13 14" key="1">
    <citation type="submission" date="2018-01" db="EMBL/GenBank/DDBJ databases">
        <title>Denitrification phenotypes of diverse strains of Pseudomonas stutzeri.</title>
        <authorList>
            <person name="Milligan D.A."/>
            <person name="Bergaust L."/>
            <person name="Bakken L.R."/>
            <person name="Frostegard A."/>
        </authorList>
    </citation>
    <scope>NUCLEOTIDE SEQUENCE [LARGE SCALE GENOMIC DNA]</scope>
    <source>
        <strain evidence="13 14">24a75</strain>
    </source>
</reference>